<reference evidence="1" key="1">
    <citation type="journal article" date="2011" name="PLoS Biol.">
        <title>Gene gain and loss during evolution of obligate parasitism in the white rust pathogen of Arabidopsis thaliana.</title>
        <authorList>
            <person name="Kemen E."/>
            <person name="Gardiner A."/>
            <person name="Schultz-Larsen T."/>
            <person name="Kemen A.C."/>
            <person name="Balmuth A.L."/>
            <person name="Robert-Seilaniantz A."/>
            <person name="Bailey K."/>
            <person name="Holub E."/>
            <person name="Studholme D.J."/>
            <person name="Maclean D."/>
            <person name="Jones J.D."/>
        </authorList>
    </citation>
    <scope>NUCLEOTIDE SEQUENCE</scope>
</reference>
<protein>
    <submittedName>
        <fullName evidence="1">AlNc14C23G2345 protein</fullName>
    </submittedName>
</protein>
<organism evidence="1">
    <name type="scientific">Albugo laibachii Nc14</name>
    <dbReference type="NCBI Taxonomy" id="890382"/>
    <lineage>
        <taxon>Eukaryota</taxon>
        <taxon>Sar</taxon>
        <taxon>Stramenopiles</taxon>
        <taxon>Oomycota</taxon>
        <taxon>Peronosporomycetes</taxon>
        <taxon>Albuginales</taxon>
        <taxon>Albuginaceae</taxon>
        <taxon>Albugo</taxon>
    </lineage>
</organism>
<accession>F0W643</accession>
<name>F0W643_9STRA</name>
<evidence type="ECO:0000313" key="1">
    <source>
        <dbReference type="EMBL" id="CCA16585.1"/>
    </source>
</evidence>
<dbReference type="AlphaFoldDB" id="F0W643"/>
<proteinExistence type="predicted"/>
<dbReference type="HOGENOM" id="CLU_1941986_0_0_1"/>
<gene>
    <name evidence="1" type="primary">AlNc14C23G2345</name>
    <name evidence="1" type="ORF">ALNC14_027280</name>
</gene>
<reference evidence="1" key="2">
    <citation type="submission" date="2011-02" db="EMBL/GenBank/DDBJ databases">
        <authorList>
            <person name="MacLean D."/>
        </authorList>
    </citation>
    <scope>NUCLEOTIDE SEQUENCE</scope>
</reference>
<sequence>MKVAPVLLNVIVDSKPRTVRLTDVHLTPFITRNIISYGKLEHKGFKLVYVDGLRSLVYSKTGAVVFDVQMDNHVLVLQAGSKRWRKESHDVSMAVINEEASADADIEVQVGTLMQFTDVWLICHMIRLSV</sequence>
<dbReference type="EMBL" id="FR824068">
    <property type="protein sequence ID" value="CCA16585.1"/>
    <property type="molecule type" value="Genomic_DNA"/>
</dbReference>